<proteinExistence type="predicted"/>
<name>A0A5B8QX96_9GAMM</name>
<dbReference type="InterPro" id="IPR036291">
    <property type="entry name" value="NAD(P)-bd_dom_sf"/>
</dbReference>
<sequence>MEQTVLQQKSVAVVGCGWFGVALAKHLVQAGYRVTGAKRHMEELGPLTEVGIQGFQLQLGAEAEVLADPQSLQGLFQTDFLVVNIPPRLKHGNTAYIQELQQLIALTQGWHYQGIVFISTTGVYPSLDKSMTEADAQAESASSQVLLDAEALFARQPNSCIVRFAGLVGPKRHPGRFFAGKTDVAGGNVAVNLVHLQDCVAAVSLIIAAKAKGEKVAAVYNLCAPEHPSRSEFYVAAAESLGLAAPQFNGQLQPSKVILGDAIVRELGFEYQFASPLEMLAAC</sequence>
<gene>
    <name evidence="1" type="ORF">D0436_08880</name>
</gene>
<dbReference type="RefSeq" id="WP_208662313.1">
    <property type="nucleotide sequence ID" value="NZ_CP031775.2"/>
</dbReference>
<dbReference type="KEGG" id="sdeo:D0436_08880"/>
<reference evidence="1 2" key="1">
    <citation type="journal article" date="2019" name="Ecotoxicol. Environ. Saf.">
        <title>Microbial characterization of heavy metal resistant bacterial strains isolated from an electroplating wastewater treatment plant.</title>
        <authorList>
            <person name="Cai X."/>
            <person name="Zheng X."/>
            <person name="Zhang D."/>
            <person name="Iqbal W."/>
            <person name="Liu C."/>
            <person name="Yang B."/>
            <person name="Zhao X."/>
            <person name="Lu X."/>
            <person name="Mao Y."/>
        </authorList>
    </citation>
    <scope>NUCLEOTIDE SEQUENCE [LARGE SCALE GENOMIC DNA]</scope>
    <source>
        <strain evidence="1 2">Ni1-3</strain>
    </source>
</reference>
<dbReference type="GO" id="GO:0004029">
    <property type="term" value="F:aldehyde dehydrogenase (NAD+) activity"/>
    <property type="evidence" value="ECO:0007669"/>
    <property type="project" value="TreeGrafter"/>
</dbReference>
<dbReference type="PANTHER" id="PTHR48079">
    <property type="entry name" value="PROTEIN YEEZ"/>
    <property type="match status" value="1"/>
</dbReference>
<dbReference type="PANTHER" id="PTHR48079:SF6">
    <property type="entry name" value="NAD(P)-BINDING DOMAIN-CONTAINING PROTEIN-RELATED"/>
    <property type="match status" value="1"/>
</dbReference>
<dbReference type="Proteomes" id="UP000321124">
    <property type="component" value="Chromosome"/>
</dbReference>
<dbReference type="EMBL" id="CP031775">
    <property type="protein sequence ID" value="QDZ90576.1"/>
    <property type="molecule type" value="Genomic_DNA"/>
</dbReference>
<dbReference type="GO" id="GO:0005737">
    <property type="term" value="C:cytoplasm"/>
    <property type="evidence" value="ECO:0007669"/>
    <property type="project" value="TreeGrafter"/>
</dbReference>
<organism evidence="1 2">
    <name type="scientific">Shewanella decolorationis</name>
    <dbReference type="NCBI Taxonomy" id="256839"/>
    <lineage>
        <taxon>Bacteria</taxon>
        <taxon>Pseudomonadati</taxon>
        <taxon>Pseudomonadota</taxon>
        <taxon>Gammaproteobacteria</taxon>
        <taxon>Alteromonadales</taxon>
        <taxon>Shewanellaceae</taxon>
        <taxon>Shewanella</taxon>
    </lineage>
</organism>
<dbReference type="AlphaFoldDB" id="A0A5B8QX96"/>
<protein>
    <submittedName>
        <fullName evidence="1">SDR family NAD(P)-dependent oxidoreductase</fullName>
    </submittedName>
</protein>
<dbReference type="InterPro" id="IPR051783">
    <property type="entry name" value="NAD(P)-dependent_oxidoreduct"/>
</dbReference>
<dbReference type="Gene3D" id="3.40.50.720">
    <property type="entry name" value="NAD(P)-binding Rossmann-like Domain"/>
    <property type="match status" value="1"/>
</dbReference>
<evidence type="ECO:0000313" key="1">
    <source>
        <dbReference type="EMBL" id="QDZ90576.1"/>
    </source>
</evidence>
<evidence type="ECO:0000313" key="2">
    <source>
        <dbReference type="Proteomes" id="UP000321124"/>
    </source>
</evidence>
<accession>A0A5B8QX96</accession>
<dbReference type="SUPFAM" id="SSF51735">
    <property type="entry name" value="NAD(P)-binding Rossmann-fold domains"/>
    <property type="match status" value="1"/>
</dbReference>